<keyword evidence="4" id="KW-1185">Reference proteome</keyword>
<sequence length="143" mass="14471">MRVLSVTVLGAGLVAAGLACPMNGEAKTRDAHAMGVQPGVAHPGQRVEITARGCGAGEKAGPKRHWAASPAFADDVTLDADGSKDGKPADGSGTAEVKKGTAEGTYPVVAHCGSRQIKGHVKVSTKPSWPVMLPADITPRPAA</sequence>
<protein>
    <submittedName>
        <fullName evidence="3">Uncharacterized protein</fullName>
    </submittedName>
</protein>
<gene>
    <name evidence="3" type="ORF">ACFQKB_08585</name>
</gene>
<dbReference type="Proteomes" id="UP001596380">
    <property type="component" value="Unassembled WGS sequence"/>
</dbReference>
<keyword evidence="2" id="KW-0732">Signal</keyword>
<feature type="chain" id="PRO_5047461804" evidence="2">
    <location>
        <begin position="20"/>
        <end position="143"/>
    </location>
</feature>
<evidence type="ECO:0000256" key="1">
    <source>
        <dbReference type="SAM" id="MobiDB-lite"/>
    </source>
</evidence>
<dbReference type="EMBL" id="JBHSXS010000003">
    <property type="protein sequence ID" value="MFC6879822.1"/>
    <property type="molecule type" value="Genomic_DNA"/>
</dbReference>
<feature type="region of interest" description="Disordered" evidence="1">
    <location>
        <begin position="76"/>
        <end position="103"/>
    </location>
</feature>
<dbReference type="PROSITE" id="PS51257">
    <property type="entry name" value="PROKAR_LIPOPROTEIN"/>
    <property type="match status" value="1"/>
</dbReference>
<comment type="caution">
    <text evidence="3">The sequence shown here is derived from an EMBL/GenBank/DDBJ whole genome shotgun (WGS) entry which is preliminary data.</text>
</comment>
<proteinExistence type="predicted"/>
<evidence type="ECO:0000256" key="2">
    <source>
        <dbReference type="SAM" id="SignalP"/>
    </source>
</evidence>
<name>A0ABW2CEH5_9ACTN</name>
<evidence type="ECO:0000313" key="3">
    <source>
        <dbReference type="EMBL" id="MFC6879822.1"/>
    </source>
</evidence>
<feature type="signal peptide" evidence="2">
    <location>
        <begin position="1"/>
        <end position="19"/>
    </location>
</feature>
<reference evidence="4" key="1">
    <citation type="journal article" date="2019" name="Int. J. Syst. Evol. Microbiol.">
        <title>The Global Catalogue of Microorganisms (GCM) 10K type strain sequencing project: providing services to taxonomists for standard genome sequencing and annotation.</title>
        <authorList>
            <consortium name="The Broad Institute Genomics Platform"/>
            <consortium name="The Broad Institute Genome Sequencing Center for Infectious Disease"/>
            <person name="Wu L."/>
            <person name="Ma J."/>
        </authorList>
    </citation>
    <scope>NUCLEOTIDE SEQUENCE [LARGE SCALE GENOMIC DNA]</scope>
    <source>
        <strain evidence="4">JCM 3369</strain>
    </source>
</reference>
<accession>A0ABW2CEH5</accession>
<evidence type="ECO:0000313" key="4">
    <source>
        <dbReference type="Proteomes" id="UP001596380"/>
    </source>
</evidence>
<dbReference type="RefSeq" id="WP_160821749.1">
    <property type="nucleotide sequence ID" value="NZ_JBHSXE010000001.1"/>
</dbReference>
<organism evidence="3 4">
    <name type="scientific">Actinomadura yumaensis</name>
    <dbReference type="NCBI Taxonomy" id="111807"/>
    <lineage>
        <taxon>Bacteria</taxon>
        <taxon>Bacillati</taxon>
        <taxon>Actinomycetota</taxon>
        <taxon>Actinomycetes</taxon>
        <taxon>Streptosporangiales</taxon>
        <taxon>Thermomonosporaceae</taxon>
        <taxon>Actinomadura</taxon>
    </lineage>
</organism>